<dbReference type="InterPro" id="IPR027417">
    <property type="entry name" value="P-loop_NTPase"/>
</dbReference>
<dbReference type="InterPro" id="IPR052380">
    <property type="entry name" value="Viral_DNA_packaging_terminase"/>
</dbReference>
<evidence type="ECO:0000313" key="4">
    <source>
        <dbReference type="Proteomes" id="UP000886748"/>
    </source>
</evidence>
<dbReference type="Proteomes" id="UP000886748">
    <property type="component" value="Unassembled WGS sequence"/>
</dbReference>
<evidence type="ECO:0000313" key="3">
    <source>
        <dbReference type="EMBL" id="HIU92253.1"/>
    </source>
</evidence>
<dbReference type="EMBL" id="DVOD01000029">
    <property type="protein sequence ID" value="HIU92253.1"/>
    <property type="molecule type" value="Genomic_DNA"/>
</dbReference>
<feature type="domain" description="Phage terminase large subunit C-terminal" evidence="2">
    <location>
        <begin position="233"/>
        <end position="373"/>
    </location>
</feature>
<accession>A0A9D1N073</accession>
<dbReference type="Pfam" id="PF17288">
    <property type="entry name" value="Terminase_3C"/>
    <property type="match status" value="1"/>
</dbReference>
<protein>
    <submittedName>
        <fullName evidence="3">PBSX family phage terminase large subunit</fullName>
    </submittedName>
</protein>
<evidence type="ECO:0000259" key="1">
    <source>
        <dbReference type="Pfam" id="PF04466"/>
    </source>
</evidence>
<proteinExistence type="predicted"/>
<name>A0A9D1N073_9CLOT</name>
<dbReference type="InterPro" id="IPR035413">
    <property type="entry name" value="Terminase_L_C"/>
</dbReference>
<dbReference type="NCBIfam" id="TIGR01547">
    <property type="entry name" value="phage_term_2"/>
    <property type="match status" value="1"/>
</dbReference>
<dbReference type="AlphaFoldDB" id="A0A9D1N073"/>
<dbReference type="Gene3D" id="3.30.420.280">
    <property type="match status" value="1"/>
</dbReference>
<reference evidence="3" key="1">
    <citation type="submission" date="2020-10" db="EMBL/GenBank/DDBJ databases">
        <authorList>
            <person name="Gilroy R."/>
        </authorList>
    </citation>
    <scope>NUCLEOTIDE SEQUENCE</scope>
    <source>
        <strain evidence="3">CHK154-7741</strain>
    </source>
</reference>
<sequence>MLKLSPVFKKNAEALKDNFRYIVNQGGTSSTKTFSILQLLVTLSLKYKVKIDVVGLSVPHLKTGVLNDIPDVCSQFGIDFYKCYKSGDKVFKAGKGTITFLSFDKLGSAHGGRRDFLYLNEANHQHYNIVEQLLVRTRKSIFIDYNPTNEFWVHNKIFKDESEKAKLIQSTYKDNPFLEQTIIDSIEARKGDNNFWRVYGLGELGIAEGLVFENFEVADFDKNRFSKYRYGIDWGFSNDPFAFVECAIEQNKLYICNEIYQTKLLNKDSAEQVKQYITKERVICDSAEPKSVQEFQSLGINAVAAKKGKGSVLSGLKYMQQFEKIVIHPSCTNAIAEFKNYQYKRDKNGDFINDEPVDAFNHLIDAIRYALEDEMQFMATRLTGIRPF</sequence>
<reference evidence="3" key="2">
    <citation type="journal article" date="2021" name="PeerJ">
        <title>Extensive microbial diversity within the chicken gut microbiome revealed by metagenomics and culture.</title>
        <authorList>
            <person name="Gilroy R."/>
            <person name="Ravi A."/>
            <person name="Getino M."/>
            <person name="Pursley I."/>
            <person name="Horton D.L."/>
            <person name="Alikhan N.F."/>
            <person name="Baker D."/>
            <person name="Gharbi K."/>
            <person name="Hall N."/>
            <person name="Watson M."/>
            <person name="Adriaenssens E.M."/>
            <person name="Foster-Nyarko E."/>
            <person name="Jarju S."/>
            <person name="Secka A."/>
            <person name="Antonio M."/>
            <person name="Oren A."/>
            <person name="Chaudhuri R.R."/>
            <person name="La Ragione R."/>
            <person name="Hildebrand F."/>
            <person name="Pallen M.J."/>
        </authorList>
    </citation>
    <scope>NUCLEOTIDE SEQUENCE</scope>
    <source>
        <strain evidence="3">CHK154-7741</strain>
    </source>
</reference>
<dbReference type="InterPro" id="IPR035412">
    <property type="entry name" value="Terminase_L_N"/>
</dbReference>
<evidence type="ECO:0000259" key="2">
    <source>
        <dbReference type="Pfam" id="PF17288"/>
    </source>
</evidence>
<dbReference type="Pfam" id="PF04466">
    <property type="entry name" value="Terminase_3"/>
    <property type="match status" value="1"/>
</dbReference>
<gene>
    <name evidence="3" type="ORF">IAD26_03860</name>
</gene>
<feature type="domain" description="Phage terminase large subunit N-terminal" evidence="1">
    <location>
        <begin position="20"/>
        <end position="203"/>
    </location>
</feature>
<dbReference type="PANTHER" id="PTHR39184">
    <property type="match status" value="1"/>
</dbReference>
<dbReference type="PANTHER" id="PTHR39184:SF1">
    <property type="entry name" value="PBSX PHAGE TERMINASE LARGE SUBUNIT"/>
    <property type="match status" value="1"/>
</dbReference>
<organism evidence="3 4">
    <name type="scientific">Candidatus Limenecus avicola</name>
    <dbReference type="NCBI Taxonomy" id="2840847"/>
    <lineage>
        <taxon>Bacteria</taxon>
        <taxon>Bacillati</taxon>
        <taxon>Bacillota</taxon>
        <taxon>Clostridia</taxon>
        <taxon>Eubacteriales</taxon>
        <taxon>Clostridiaceae</taxon>
        <taxon>Clostridiaceae incertae sedis</taxon>
        <taxon>Candidatus Limenecus</taxon>
    </lineage>
</organism>
<dbReference type="InterPro" id="IPR006437">
    <property type="entry name" value="Phage_terminase_lsu"/>
</dbReference>
<comment type="caution">
    <text evidence="3">The sequence shown here is derived from an EMBL/GenBank/DDBJ whole genome shotgun (WGS) entry which is preliminary data.</text>
</comment>
<dbReference type="Gene3D" id="3.40.50.300">
    <property type="entry name" value="P-loop containing nucleotide triphosphate hydrolases"/>
    <property type="match status" value="1"/>
</dbReference>